<dbReference type="InterPro" id="IPR000571">
    <property type="entry name" value="Znf_CCCH"/>
</dbReference>
<comment type="similarity">
    <text evidence="6">Belongs to the NPH3 family.</text>
</comment>
<dbReference type="GO" id="GO:0008270">
    <property type="term" value="F:zinc ion binding"/>
    <property type="evidence" value="ECO:0007669"/>
    <property type="project" value="UniProtKB-KW"/>
</dbReference>
<feature type="zinc finger region" description="C3H1-type" evidence="5">
    <location>
        <begin position="167"/>
        <end position="195"/>
    </location>
</feature>
<dbReference type="Gene3D" id="3.30.1370.210">
    <property type="match status" value="1"/>
</dbReference>
<dbReference type="Pfam" id="PF03000">
    <property type="entry name" value="NPH3"/>
    <property type="match status" value="1"/>
</dbReference>
<evidence type="ECO:0000256" key="7">
    <source>
        <dbReference type="SAM" id="Coils"/>
    </source>
</evidence>
<feature type="domain" description="C3H1-type" evidence="8">
    <location>
        <begin position="413"/>
        <end position="441"/>
    </location>
</feature>
<dbReference type="EMBL" id="BMAC01000819">
    <property type="protein sequence ID" value="GFQ03342.1"/>
    <property type="molecule type" value="Genomic_DNA"/>
</dbReference>
<accession>A0A830DAG3</accession>
<dbReference type="GO" id="GO:0003729">
    <property type="term" value="F:mRNA binding"/>
    <property type="evidence" value="ECO:0007669"/>
    <property type="project" value="TreeGrafter"/>
</dbReference>
<dbReference type="Pfam" id="PF00642">
    <property type="entry name" value="zf-CCCH"/>
    <property type="match status" value="5"/>
</dbReference>
<evidence type="ECO:0000256" key="1">
    <source>
        <dbReference type="ARBA" id="ARBA00022723"/>
    </source>
</evidence>
<dbReference type="InterPro" id="IPR027356">
    <property type="entry name" value="NPH3_dom"/>
</dbReference>
<dbReference type="PANTHER" id="PTHR12506">
    <property type="entry name" value="PROTEIN PHOSPHATASE RELATED"/>
    <property type="match status" value="1"/>
</dbReference>
<keyword evidence="3 5" id="KW-0862">Zinc</keyword>
<feature type="domain" description="C3H1-type" evidence="8">
    <location>
        <begin position="105"/>
        <end position="133"/>
    </location>
</feature>
<organism evidence="10 11">
    <name type="scientific">Phtheirospermum japonicum</name>
    <dbReference type="NCBI Taxonomy" id="374723"/>
    <lineage>
        <taxon>Eukaryota</taxon>
        <taxon>Viridiplantae</taxon>
        <taxon>Streptophyta</taxon>
        <taxon>Embryophyta</taxon>
        <taxon>Tracheophyta</taxon>
        <taxon>Spermatophyta</taxon>
        <taxon>Magnoliopsida</taxon>
        <taxon>eudicotyledons</taxon>
        <taxon>Gunneridae</taxon>
        <taxon>Pentapetalae</taxon>
        <taxon>asterids</taxon>
        <taxon>lamiids</taxon>
        <taxon>Lamiales</taxon>
        <taxon>Orobanchaceae</taxon>
        <taxon>Orobanchaceae incertae sedis</taxon>
        <taxon>Phtheirospermum</taxon>
    </lineage>
</organism>
<feature type="domain" description="C3H1-type" evidence="8">
    <location>
        <begin position="167"/>
        <end position="195"/>
    </location>
</feature>
<evidence type="ECO:0000259" key="9">
    <source>
        <dbReference type="PROSITE" id="PS51649"/>
    </source>
</evidence>
<dbReference type="PROSITE" id="PS51649">
    <property type="entry name" value="NPH3"/>
    <property type="match status" value="1"/>
</dbReference>
<dbReference type="OrthoDB" id="411372at2759"/>
<dbReference type="Gene3D" id="4.10.1000.10">
    <property type="entry name" value="Zinc finger, CCCH-type"/>
    <property type="match status" value="1"/>
</dbReference>
<keyword evidence="1 5" id="KW-0479">Metal-binding</keyword>
<dbReference type="PANTHER" id="PTHR12506:SF43">
    <property type="entry name" value="ZINC FINGER CCCH DOMAIN-CONTAINING PROTEIN 32"/>
    <property type="match status" value="1"/>
</dbReference>
<sequence length="1044" mass="116846">MVRAWIDLSRGKDGETDLLDRLSPFRSLPVTDTRLPAQNYMFVLDYVWSSRAGMELYGDQEQAEWAQETGLEGGFRGFSRTDNVFCDEESMRRLNLWNREVYPERPGLPDCVYYMRTGSCGYGVKCRYNHPRDRSISIDEVLIFLVSRLEKSYDPNPKLGGGEYPERVGEPVCQYYLRTGACKFGASCKFNHPKNSGGSLANAPLNIYGYPLRPGEKECSYYLKTGQCKFGITCKFDHPQPDGTSVSASARPFYPTVQSLSSPSPDSTASYRVARPPLLPGSYVAGAYGPMLLPGVVPIPNWNPYSGPVSPAPSPGAPQPSVGAATSVYGLSQIGSSSPAYAGAYSQLPSSAGPSGGITKEQKFPERLGQPDCKYYMRTGDCKYGSSCRYNHPPDWAMSKSNCALSPLGLPLRPGEQACSFYLQKGYCKFGRACKFDHPMSAVNYNPASSYTEMPGSTRVHQSESPFGGSMGLMFSQMVPVSAIKARRQFPLVSRSGRIRKQLMDAKDSKISRLNLSAVPGGPHAFRDRREILLRDEHRDHGIKRRSSSMRGPFSRNDRRIFRQESRVQDRGVPQGLHIPEHTQLHNRAPSLRNPITNFRGYQPLPSDWWGKSLTSLSLDFFQRVLSAVKTKGLKQDIISRILINYAQNSLQGLVANNSQSIKGNNMSDFDLQKKQRVTVETIVGLLPTQSRKSAVPMAFLSTLLKSPIASSASTSCRSDLERRIGLQLDQAILEDILIPACSHGNNHSPLYDTDSVLRVFSTFLNLDEDDDDEEDNSNCNQLRDESEMVYDFDSPGSPKQSSLIKVSKLLDNYLAEVALDTNLTPSKLTALAELLPDHARVVYDGLYRAVDIFLKFTLNDIFSQVHPNMKDSERYRLCKTIDCQKLSQEACSHAAQNERLPVQMAVQVLYFEQIRLRNAMNGVSGHNHLFFGSQQFPHRSGSGAGSGCISPRDNYASVRRENRELKLEVARMRMRLTDLEKDHVSMKQELVRTHPANRLFKSFTKKLSKLHLWFRVRDLKVTGGKTGNEGRVLFQKRRRHSVS</sequence>
<dbReference type="GO" id="GO:0003677">
    <property type="term" value="F:DNA binding"/>
    <property type="evidence" value="ECO:0007669"/>
    <property type="project" value="UniProtKB-KW"/>
</dbReference>
<keyword evidence="2 5" id="KW-0863">Zinc-finger</keyword>
<gene>
    <name evidence="10" type="ORF">PHJA_002478000</name>
</gene>
<evidence type="ECO:0000256" key="6">
    <source>
        <dbReference type="PROSITE-ProRule" id="PRU00982"/>
    </source>
</evidence>
<dbReference type="SMART" id="SM00356">
    <property type="entry name" value="ZnF_C3H1"/>
    <property type="match status" value="5"/>
</dbReference>
<dbReference type="PROSITE" id="PS50103">
    <property type="entry name" value="ZF_C3H1"/>
    <property type="match status" value="5"/>
</dbReference>
<feature type="zinc finger region" description="C3H1-type" evidence="5">
    <location>
        <begin position="213"/>
        <end position="241"/>
    </location>
</feature>
<protein>
    <submittedName>
        <fullName evidence="10">BTB/POZ domain-containing protein at1g03010</fullName>
    </submittedName>
</protein>
<evidence type="ECO:0000256" key="2">
    <source>
        <dbReference type="ARBA" id="ARBA00022771"/>
    </source>
</evidence>
<feature type="zinc finger region" description="C3H1-type" evidence="5">
    <location>
        <begin position="413"/>
        <end position="441"/>
    </location>
</feature>
<dbReference type="Proteomes" id="UP000653305">
    <property type="component" value="Unassembled WGS sequence"/>
</dbReference>
<evidence type="ECO:0000256" key="4">
    <source>
        <dbReference type="ARBA" id="ARBA00023125"/>
    </source>
</evidence>
<comment type="caution">
    <text evidence="10">The sequence shown here is derived from an EMBL/GenBank/DDBJ whole genome shotgun (WGS) entry which is preliminary data.</text>
</comment>
<feature type="domain" description="NPH3" evidence="9">
    <location>
        <begin position="608"/>
        <end position="916"/>
    </location>
</feature>
<dbReference type="GO" id="GO:0016567">
    <property type="term" value="P:protein ubiquitination"/>
    <property type="evidence" value="ECO:0007669"/>
    <property type="project" value="UniProtKB-UniPathway"/>
</dbReference>
<evidence type="ECO:0000256" key="3">
    <source>
        <dbReference type="ARBA" id="ARBA00022833"/>
    </source>
</evidence>
<evidence type="ECO:0000259" key="8">
    <source>
        <dbReference type="PROSITE" id="PS50103"/>
    </source>
</evidence>
<feature type="domain" description="C3H1-type" evidence="8">
    <location>
        <begin position="367"/>
        <end position="395"/>
    </location>
</feature>
<keyword evidence="11" id="KW-1185">Reference proteome</keyword>
<evidence type="ECO:0000256" key="5">
    <source>
        <dbReference type="PROSITE-ProRule" id="PRU00723"/>
    </source>
</evidence>
<feature type="coiled-coil region" evidence="7">
    <location>
        <begin position="956"/>
        <end position="990"/>
    </location>
</feature>
<evidence type="ECO:0000313" key="10">
    <source>
        <dbReference type="EMBL" id="GFQ03342.1"/>
    </source>
</evidence>
<dbReference type="InterPro" id="IPR036855">
    <property type="entry name" value="Znf_CCCH_sf"/>
</dbReference>
<dbReference type="InterPro" id="IPR050974">
    <property type="entry name" value="Plant_ZF_CCCH"/>
</dbReference>
<feature type="domain" description="C3H1-type" evidence="8">
    <location>
        <begin position="213"/>
        <end position="241"/>
    </location>
</feature>
<evidence type="ECO:0000313" key="11">
    <source>
        <dbReference type="Proteomes" id="UP000653305"/>
    </source>
</evidence>
<reference evidence="10" key="1">
    <citation type="submission" date="2020-07" db="EMBL/GenBank/DDBJ databases">
        <title>Ethylene signaling mediates host invasion by parasitic plants.</title>
        <authorList>
            <person name="Yoshida S."/>
        </authorList>
    </citation>
    <scope>NUCLEOTIDE SEQUENCE</scope>
    <source>
        <strain evidence="10">Okayama</strain>
    </source>
</reference>
<dbReference type="Gene3D" id="2.30.30.1190">
    <property type="match status" value="1"/>
</dbReference>
<proteinExistence type="inferred from homology"/>
<feature type="zinc finger region" description="C3H1-type" evidence="5">
    <location>
        <begin position="367"/>
        <end position="395"/>
    </location>
</feature>
<name>A0A830DAG3_9LAMI</name>
<keyword evidence="7" id="KW-0175">Coiled coil</keyword>
<feature type="zinc finger region" description="C3H1-type" evidence="5">
    <location>
        <begin position="105"/>
        <end position="133"/>
    </location>
</feature>
<dbReference type="UniPathway" id="UPA00143"/>
<dbReference type="SUPFAM" id="SSF90229">
    <property type="entry name" value="CCCH zinc finger"/>
    <property type="match status" value="5"/>
</dbReference>
<dbReference type="AlphaFoldDB" id="A0A830DAG3"/>
<keyword evidence="4" id="KW-0238">DNA-binding</keyword>